<keyword evidence="6" id="KW-1133">Transmembrane helix</keyword>
<dbReference type="Gene3D" id="3.30.200.20">
    <property type="entry name" value="Phosphorylase Kinase, domain 1"/>
    <property type="match status" value="1"/>
</dbReference>
<evidence type="ECO:0000256" key="5">
    <source>
        <dbReference type="PROSITE-ProRule" id="PRU10141"/>
    </source>
</evidence>
<gene>
    <name evidence="8" type="ORF">ICL16_17285</name>
</gene>
<accession>A0A8J7BXG8</accession>
<dbReference type="Pfam" id="PF00069">
    <property type="entry name" value="Pkinase"/>
    <property type="match status" value="1"/>
</dbReference>
<name>A0A8J7BXG8_9CYAN</name>
<dbReference type="InterPro" id="IPR017441">
    <property type="entry name" value="Protein_kinase_ATP_BS"/>
</dbReference>
<evidence type="ECO:0000313" key="9">
    <source>
        <dbReference type="Proteomes" id="UP000629098"/>
    </source>
</evidence>
<evidence type="ECO:0000256" key="3">
    <source>
        <dbReference type="ARBA" id="ARBA00022777"/>
    </source>
</evidence>
<evidence type="ECO:0000256" key="1">
    <source>
        <dbReference type="ARBA" id="ARBA00022679"/>
    </source>
</evidence>
<dbReference type="Gene3D" id="1.25.40.620">
    <property type="match status" value="1"/>
</dbReference>
<dbReference type="Gene3D" id="1.10.510.10">
    <property type="entry name" value="Transferase(Phosphotransferase) domain 1"/>
    <property type="match status" value="1"/>
</dbReference>
<reference evidence="8" key="1">
    <citation type="submission" date="2020-09" db="EMBL/GenBank/DDBJ databases">
        <title>Iningainema tapete sp. nov. (Scytonemataceae, Cyanobacteria) from greenhouses in central Florida (USA) produces two types of nodularin with biosynthetic potential for microcystin-LR and anabaenopeptins.</title>
        <authorList>
            <person name="Berthold D.E."/>
            <person name="Lefler F.W."/>
            <person name="Huang I.-S."/>
            <person name="Abdulla H."/>
            <person name="Zimba P.V."/>
            <person name="Laughinghouse H.D. IV."/>
        </authorList>
    </citation>
    <scope>NUCLEOTIDE SEQUENCE</scope>
    <source>
        <strain evidence="8">BLCCT55</strain>
    </source>
</reference>
<dbReference type="Pfam" id="PF05419">
    <property type="entry name" value="GUN4"/>
    <property type="match status" value="1"/>
</dbReference>
<feature type="binding site" evidence="5">
    <location>
        <position position="43"/>
    </location>
    <ligand>
        <name>ATP</name>
        <dbReference type="ChEBI" id="CHEBI:30616"/>
    </ligand>
</feature>
<feature type="transmembrane region" description="Helical" evidence="6">
    <location>
        <begin position="297"/>
        <end position="316"/>
    </location>
</feature>
<dbReference type="InterPro" id="IPR000719">
    <property type="entry name" value="Prot_kinase_dom"/>
</dbReference>
<keyword evidence="9" id="KW-1185">Reference proteome</keyword>
<keyword evidence="1" id="KW-0808">Transferase</keyword>
<organism evidence="8 9">
    <name type="scientific">Iningainema tapete BLCC-T55</name>
    <dbReference type="NCBI Taxonomy" id="2748662"/>
    <lineage>
        <taxon>Bacteria</taxon>
        <taxon>Bacillati</taxon>
        <taxon>Cyanobacteriota</taxon>
        <taxon>Cyanophyceae</taxon>
        <taxon>Nostocales</taxon>
        <taxon>Scytonemataceae</taxon>
        <taxon>Iningainema tapete</taxon>
    </lineage>
</organism>
<evidence type="ECO:0000256" key="4">
    <source>
        <dbReference type="ARBA" id="ARBA00022840"/>
    </source>
</evidence>
<dbReference type="GO" id="GO:0005524">
    <property type="term" value="F:ATP binding"/>
    <property type="evidence" value="ECO:0007669"/>
    <property type="project" value="UniProtKB-UniRule"/>
</dbReference>
<dbReference type="AlphaFoldDB" id="A0A8J7BXG8"/>
<evidence type="ECO:0000259" key="7">
    <source>
        <dbReference type="PROSITE" id="PS50011"/>
    </source>
</evidence>
<feature type="domain" description="Protein kinase" evidence="7">
    <location>
        <begin position="14"/>
        <end position="288"/>
    </location>
</feature>
<dbReference type="PROSITE" id="PS00107">
    <property type="entry name" value="PROTEIN_KINASE_ATP"/>
    <property type="match status" value="1"/>
</dbReference>
<dbReference type="InterPro" id="IPR037215">
    <property type="entry name" value="GUN4-like_sf"/>
</dbReference>
<protein>
    <submittedName>
        <fullName evidence="8">GUN4 domain-containing protein</fullName>
    </submittedName>
</protein>
<dbReference type="CDD" id="cd14014">
    <property type="entry name" value="STKc_PknB_like"/>
    <property type="match status" value="1"/>
</dbReference>
<dbReference type="PANTHER" id="PTHR43289">
    <property type="entry name" value="MITOGEN-ACTIVATED PROTEIN KINASE KINASE KINASE 20-RELATED"/>
    <property type="match status" value="1"/>
</dbReference>
<dbReference type="RefSeq" id="WP_190830116.1">
    <property type="nucleotide sequence ID" value="NZ_JACXAE010000060.1"/>
</dbReference>
<keyword evidence="6" id="KW-0812">Transmembrane</keyword>
<evidence type="ECO:0000256" key="2">
    <source>
        <dbReference type="ARBA" id="ARBA00022741"/>
    </source>
</evidence>
<dbReference type="GO" id="GO:0004674">
    <property type="term" value="F:protein serine/threonine kinase activity"/>
    <property type="evidence" value="ECO:0007669"/>
    <property type="project" value="TreeGrafter"/>
</dbReference>
<keyword evidence="2 5" id="KW-0547">Nucleotide-binding</keyword>
<dbReference type="Gene3D" id="1.10.10.1770">
    <property type="entry name" value="Gun4-like"/>
    <property type="match status" value="1"/>
</dbReference>
<proteinExistence type="predicted"/>
<dbReference type="InterPro" id="IPR011009">
    <property type="entry name" value="Kinase-like_dom_sf"/>
</dbReference>
<dbReference type="PROSITE" id="PS50011">
    <property type="entry name" value="PROTEIN_KINASE_DOM"/>
    <property type="match status" value="1"/>
</dbReference>
<keyword evidence="4 5" id="KW-0067">ATP-binding</keyword>
<comment type="caution">
    <text evidence="8">The sequence shown here is derived from an EMBL/GenBank/DDBJ whole genome shotgun (WGS) entry which is preliminary data.</text>
</comment>
<dbReference type="Proteomes" id="UP000629098">
    <property type="component" value="Unassembled WGS sequence"/>
</dbReference>
<dbReference type="CDD" id="cd16383">
    <property type="entry name" value="GUN4"/>
    <property type="match status" value="1"/>
</dbReference>
<evidence type="ECO:0000313" key="8">
    <source>
        <dbReference type="EMBL" id="MBD2773777.1"/>
    </source>
</evidence>
<dbReference type="SUPFAM" id="SSF56112">
    <property type="entry name" value="Protein kinase-like (PK-like)"/>
    <property type="match status" value="1"/>
</dbReference>
<dbReference type="EMBL" id="JACXAE010000060">
    <property type="protein sequence ID" value="MBD2773777.1"/>
    <property type="molecule type" value="Genomic_DNA"/>
</dbReference>
<dbReference type="PANTHER" id="PTHR43289:SF34">
    <property type="entry name" value="SERINE_THREONINE-PROTEIN KINASE YBDM-RELATED"/>
    <property type="match status" value="1"/>
</dbReference>
<dbReference type="SUPFAM" id="SSF140869">
    <property type="entry name" value="GUN4-like"/>
    <property type="match status" value="1"/>
</dbReference>
<dbReference type="InterPro" id="IPR008629">
    <property type="entry name" value="GUN4-like"/>
</dbReference>
<keyword evidence="6" id="KW-0472">Membrane</keyword>
<keyword evidence="3" id="KW-0418">Kinase</keyword>
<sequence>MFWAKGQLIHNGKYQIERMLGGGGFAVTYQAIHTTLNRLVVIKTPNQNVQNDPDYPKYVERFKKEAQMLAECCTDSHPHIVQVFDLFEEDGRHCLVMQYIPGESLWQFVQRIGALSETEAVKYIHQIGIALVEVHKKGVWHLDVTPPNIMLSFDSGLPNSGKAVLIDFGIAGDMSPPSTLSRSFGNKAFAPYELISKGIRHPTVDVYCLAASLYYAVTGQIPTKSLNRKFESEKLSPPKQLVPSLSDAVNQAIWKGMALEAKNRPQTMQEWLNLLPENTPPPTPRPKLPWTQPLRKWILAIIVLLALFTALIPVISQLTTQNSPLPINSSTPKVTKVDYSNLENLLRAKKWKEADEETSRLMLKVAGREKEGRLDEQSISNFPCNELRTIDQLWVKYSNERFGFSVQKRIWDQVGGMVSNRGDTYEKYTKLADRVGWRKNTEWQKYNQLNFSLEAPVGHLPTITEHHMNPLPDFFGDVVDSSLMSISVKCNI</sequence>
<evidence type="ECO:0000256" key="6">
    <source>
        <dbReference type="SAM" id="Phobius"/>
    </source>
</evidence>